<dbReference type="RefSeq" id="WP_109794766.1">
    <property type="nucleotide sequence ID" value="NZ_PHIG01000047.1"/>
</dbReference>
<evidence type="ECO:0000313" key="3">
    <source>
        <dbReference type="Proteomes" id="UP000229498"/>
    </source>
</evidence>
<dbReference type="Gene3D" id="3.40.50.1010">
    <property type="entry name" value="5'-nuclease"/>
    <property type="match status" value="1"/>
</dbReference>
<dbReference type="Proteomes" id="UP000229498">
    <property type="component" value="Unassembled WGS sequence"/>
</dbReference>
<feature type="domain" description="NYN" evidence="1">
    <location>
        <begin position="125"/>
        <end position="199"/>
    </location>
</feature>
<name>A0A2M9FY06_9PROT</name>
<protein>
    <recommendedName>
        <fullName evidence="1">NYN domain-containing protein</fullName>
    </recommendedName>
</protein>
<dbReference type="OrthoDB" id="9816043at2"/>
<keyword evidence="3" id="KW-1185">Reference proteome</keyword>
<dbReference type="Pfam" id="PF01936">
    <property type="entry name" value="NYN"/>
    <property type="match status" value="1"/>
</dbReference>
<dbReference type="CDD" id="cd18722">
    <property type="entry name" value="PIN_NicB-like"/>
    <property type="match status" value="1"/>
</dbReference>
<dbReference type="EMBL" id="PHIG01000047">
    <property type="protein sequence ID" value="PJK28319.1"/>
    <property type="molecule type" value="Genomic_DNA"/>
</dbReference>
<sequence>MTKAAILIDGGYFLARLPSVRKTVDPNDPAQVADAIEHLVRSHLRQLNKVARQPHDFALLYRCFYYDAIPYDRKAHLPVSGRGIDYARSAQAIFRRELFEALRRKRNFAIRLGSVMRERSWVMDENVQKDLIAGKIGVDDLTDDHFYAGLRQKGVDMRIGLDIASLTLKKQVDTIILVAGDSDFVPAAKLARREGVQIILDPLWRSVTPDLFEHIDYLRSGVPRPGARAEGFNEDDEGEDVDGA</sequence>
<evidence type="ECO:0000259" key="1">
    <source>
        <dbReference type="Pfam" id="PF01936"/>
    </source>
</evidence>
<comment type="caution">
    <text evidence="2">The sequence shown here is derived from an EMBL/GenBank/DDBJ whole genome shotgun (WGS) entry which is preliminary data.</text>
</comment>
<accession>A0A2M9FY06</accession>
<reference evidence="2 3" key="1">
    <citation type="submission" date="2017-11" db="EMBL/GenBank/DDBJ databases">
        <title>Draft genome sequence of Rhizobiales bacterium SY3-13.</title>
        <authorList>
            <person name="Sun C."/>
        </authorList>
    </citation>
    <scope>NUCLEOTIDE SEQUENCE [LARGE SCALE GENOMIC DNA]</scope>
    <source>
        <strain evidence="2 3">SY3-13</strain>
    </source>
</reference>
<organism evidence="2 3">
    <name type="scientific">Minwuia thermotolerans</name>
    <dbReference type="NCBI Taxonomy" id="2056226"/>
    <lineage>
        <taxon>Bacteria</taxon>
        <taxon>Pseudomonadati</taxon>
        <taxon>Pseudomonadota</taxon>
        <taxon>Alphaproteobacteria</taxon>
        <taxon>Minwuiales</taxon>
        <taxon>Minwuiaceae</taxon>
        <taxon>Minwuia</taxon>
    </lineage>
</organism>
<proteinExistence type="predicted"/>
<dbReference type="AlphaFoldDB" id="A0A2M9FY06"/>
<dbReference type="GO" id="GO:0004540">
    <property type="term" value="F:RNA nuclease activity"/>
    <property type="evidence" value="ECO:0007669"/>
    <property type="project" value="InterPro"/>
</dbReference>
<dbReference type="InterPro" id="IPR021139">
    <property type="entry name" value="NYN"/>
</dbReference>
<evidence type="ECO:0000313" key="2">
    <source>
        <dbReference type="EMBL" id="PJK28319.1"/>
    </source>
</evidence>
<gene>
    <name evidence="2" type="ORF">CVT23_18285</name>
</gene>